<sequence length="106" mass="11855">MSSPFYERLGARIKARREEIHLRQAELAESIGLSRTSVTNIERGRQRLFLDQFADICRVLKVAPSQMIPDPASQDAERSTTRPTSIGPASVRKFLASIDLEEGANK</sequence>
<dbReference type="AlphaFoldDB" id="A0AAW7TAL6"/>
<evidence type="ECO:0000259" key="2">
    <source>
        <dbReference type="PROSITE" id="PS50943"/>
    </source>
</evidence>
<gene>
    <name evidence="3" type="ORF">QZM33_28425</name>
</gene>
<comment type="caution">
    <text evidence="3">The sequence shown here is derived from an EMBL/GenBank/DDBJ whole genome shotgun (WGS) entry which is preliminary data.</text>
</comment>
<evidence type="ECO:0000256" key="1">
    <source>
        <dbReference type="SAM" id="MobiDB-lite"/>
    </source>
</evidence>
<feature type="domain" description="HTH cro/C1-type" evidence="2">
    <location>
        <begin position="13"/>
        <end position="67"/>
    </location>
</feature>
<dbReference type="Pfam" id="PF13560">
    <property type="entry name" value="HTH_31"/>
    <property type="match status" value="1"/>
</dbReference>
<dbReference type="Proteomes" id="UP001171620">
    <property type="component" value="Unassembled WGS sequence"/>
</dbReference>
<protein>
    <submittedName>
        <fullName evidence="3">Helix-turn-helix transcriptional regulator</fullName>
    </submittedName>
</protein>
<evidence type="ECO:0000313" key="3">
    <source>
        <dbReference type="EMBL" id="MDN7798869.1"/>
    </source>
</evidence>
<reference evidence="3" key="1">
    <citation type="submission" date="2023-07" db="EMBL/GenBank/DDBJ databases">
        <title>A collection of bacterial strains from the Burkholderia cepacia Research Laboratory and Repository.</title>
        <authorList>
            <person name="Lipuma J."/>
            <person name="Spilker T."/>
            <person name="Caverly L."/>
        </authorList>
    </citation>
    <scope>NUCLEOTIDE SEQUENCE</scope>
    <source>
        <strain evidence="3">AU44268</strain>
    </source>
</reference>
<feature type="region of interest" description="Disordered" evidence="1">
    <location>
        <begin position="68"/>
        <end position="88"/>
    </location>
</feature>
<evidence type="ECO:0000313" key="4">
    <source>
        <dbReference type="Proteomes" id="UP001171620"/>
    </source>
</evidence>
<accession>A0AAW7TAL6</accession>
<organism evidence="3 4">
    <name type="scientific">Burkholderia vietnamiensis</name>
    <dbReference type="NCBI Taxonomy" id="60552"/>
    <lineage>
        <taxon>Bacteria</taxon>
        <taxon>Pseudomonadati</taxon>
        <taxon>Pseudomonadota</taxon>
        <taxon>Betaproteobacteria</taxon>
        <taxon>Burkholderiales</taxon>
        <taxon>Burkholderiaceae</taxon>
        <taxon>Burkholderia</taxon>
        <taxon>Burkholderia cepacia complex</taxon>
    </lineage>
</organism>
<dbReference type="RefSeq" id="WP_226245649.1">
    <property type="nucleotide sequence ID" value="NZ_CP085996.1"/>
</dbReference>
<dbReference type="PROSITE" id="PS50943">
    <property type="entry name" value="HTH_CROC1"/>
    <property type="match status" value="1"/>
</dbReference>
<dbReference type="EMBL" id="JAUJRV010000036">
    <property type="protein sequence ID" value="MDN7798869.1"/>
    <property type="molecule type" value="Genomic_DNA"/>
</dbReference>
<dbReference type="SMART" id="SM00530">
    <property type="entry name" value="HTH_XRE"/>
    <property type="match status" value="1"/>
</dbReference>
<dbReference type="SUPFAM" id="SSF47413">
    <property type="entry name" value="lambda repressor-like DNA-binding domains"/>
    <property type="match status" value="1"/>
</dbReference>
<dbReference type="Gene3D" id="1.10.260.40">
    <property type="entry name" value="lambda repressor-like DNA-binding domains"/>
    <property type="match status" value="1"/>
</dbReference>
<dbReference type="InterPro" id="IPR001387">
    <property type="entry name" value="Cro/C1-type_HTH"/>
</dbReference>
<dbReference type="InterPro" id="IPR010982">
    <property type="entry name" value="Lambda_DNA-bd_dom_sf"/>
</dbReference>
<proteinExistence type="predicted"/>
<dbReference type="GO" id="GO:0003677">
    <property type="term" value="F:DNA binding"/>
    <property type="evidence" value="ECO:0007669"/>
    <property type="project" value="InterPro"/>
</dbReference>
<name>A0AAW7TAL6_BURVI</name>
<dbReference type="CDD" id="cd00093">
    <property type="entry name" value="HTH_XRE"/>
    <property type="match status" value="1"/>
</dbReference>